<comment type="caution">
    <text evidence="11">The sequence shown here is derived from an EMBL/GenBank/DDBJ whole genome shotgun (WGS) entry which is preliminary data.</text>
</comment>
<dbReference type="Proteomes" id="UP000244906">
    <property type="component" value="Unassembled WGS sequence"/>
</dbReference>
<evidence type="ECO:0000256" key="5">
    <source>
        <dbReference type="ARBA" id="ARBA00023224"/>
    </source>
</evidence>
<evidence type="ECO:0000256" key="8">
    <source>
        <dbReference type="SAM" id="Phobius"/>
    </source>
</evidence>
<dbReference type="Pfam" id="PF00015">
    <property type="entry name" value="MCPsignal"/>
    <property type="match status" value="1"/>
</dbReference>
<evidence type="ECO:0000259" key="10">
    <source>
        <dbReference type="PROSITE" id="PS50885"/>
    </source>
</evidence>
<dbReference type="PRINTS" id="PR00260">
    <property type="entry name" value="CHEMTRNSDUCR"/>
</dbReference>
<evidence type="ECO:0008006" key="13">
    <source>
        <dbReference type="Google" id="ProtNLM"/>
    </source>
</evidence>
<dbReference type="OrthoDB" id="2489132at2"/>
<dbReference type="SMART" id="SM00304">
    <property type="entry name" value="HAMP"/>
    <property type="match status" value="1"/>
</dbReference>
<name>A0A2V1GQ35_9GAMM</name>
<dbReference type="GO" id="GO:0007165">
    <property type="term" value="P:signal transduction"/>
    <property type="evidence" value="ECO:0007669"/>
    <property type="project" value="UniProtKB-KW"/>
</dbReference>
<evidence type="ECO:0000256" key="6">
    <source>
        <dbReference type="ARBA" id="ARBA00029447"/>
    </source>
</evidence>
<evidence type="ECO:0000259" key="9">
    <source>
        <dbReference type="PROSITE" id="PS50111"/>
    </source>
</evidence>
<dbReference type="SMART" id="SM00283">
    <property type="entry name" value="MA"/>
    <property type="match status" value="1"/>
</dbReference>
<comment type="similarity">
    <text evidence="6">Belongs to the methyl-accepting chemotaxis (MCP) protein family.</text>
</comment>
<dbReference type="CDD" id="cd06225">
    <property type="entry name" value="HAMP"/>
    <property type="match status" value="1"/>
</dbReference>
<dbReference type="CDD" id="cd12913">
    <property type="entry name" value="PDC1_MCP_like"/>
    <property type="match status" value="1"/>
</dbReference>
<dbReference type="Pfam" id="PF22673">
    <property type="entry name" value="MCP-like_PDC_1"/>
    <property type="match status" value="1"/>
</dbReference>
<evidence type="ECO:0000256" key="1">
    <source>
        <dbReference type="ARBA" id="ARBA00004141"/>
    </source>
</evidence>
<dbReference type="Gene3D" id="3.30.450.20">
    <property type="entry name" value="PAS domain"/>
    <property type="match status" value="1"/>
</dbReference>
<dbReference type="PROSITE" id="PS50111">
    <property type="entry name" value="CHEMOTAXIS_TRANSDUC_2"/>
    <property type="match status" value="1"/>
</dbReference>
<evidence type="ECO:0000256" key="3">
    <source>
        <dbReference type="ARBA" id="ARBA00022989"/>
    </source>
</evidence>
<feature type="transmembrane region" description="Helical" evidence="8">
    <location>
        <begin position="343"/>
        <end position="363"/>
    </location>
</feature>
<dbReference type="GO" id="GO:0016020">
    <property type="term" value="C:membrane"/>
    <property type="evidence" value="ECO:0007669"/>
    <property type="project" value="UniProtKB-SubCell"/>
</dbReference>
<dbReference type="GO" id="GO:0004888">
    <property type="term" value="F:transmembrane signaling receptor activity"/>
    <property type="evidence" value="ECO:0007669"/>
    <property type="project" value="InterPro"/>
</dbReference>
<protein>
    <recommendedName>
        <fullName evidence="13">Methyl-accepting chemotaxis protein</fullName>
    </recommendedName>
</protein>
<dbReference type="InterPro" id="IPR004089">
    <property type="entry name" value="MCPsignal_dom"/>
</dbReference>
<evidence type="ECO:0000256" key="7">
    <source>
        <dbReference type="PROSITE-ProRule" id="PRU00284"/>
    </source>
</evidence>
<keyword evidence="3 8" id="KW-1133">Transmembrane helix</keyword>
<evidence type="ECO:0000313" key="11">
    <source>
        <dbReference type="EMBL" id="PVZ65466.1"/>
    </source>
</evidence>
<dbReference type="Gene3D" id="1.10.287.950">
    <property type="entry name" value="Methyl-accepting chemotaxis protein"/>
    <property type="match status" value="1"/>
</dbReference>
<evidence type="ECO:0000256" key="2">
    <source>
        <dbReference type="ARBA" id="ARBA00022692"/>
    </source>
</evidence>
<sequence>MSSIKTKITLMAVAGTLLATVGLTLFANQQSSQLTSDLSAASYELLIDSAKEALSLELVELAQQTQVPFVTAIKSSRDLAGYLAMTRENMQPGEDRRTEIQQQVKQMLANNPELFGTYTGWEAGALDDYDGLYANQGAEKGYDASGRFIPLWVKDNGNYALSILESYEDQGINSQTSQRNGEFYLCPKDSKRSCVVNPSSWTIMGKQTLLTSITSPIISQGKFLGITGADISLDFLGSLATNVAKDLYDGSGSVVIVSNNGVIAGDRKSQNIGKRFSQSYSNISLNKLGVFFDQDTFTAVGNIDLGYQLQPWKVVITIPSQAILGKLQLLEKEVAEDLSAAKYQMMMMSLFIIAASAVVLWLVSAKIAAPLIATAKILDRVANGDLTPRVPVSSEDEVGQLAKSCNRLLDNTQPLIRQVKQSSSHVTIQADESSVIASQTSAGVRQQQQMVDQLAAAANEMSATAHSVAQNASQTSQATADTQSLAVNNAQQLETTTQSIEALAEEFRTTSDVIQLLEQDSRNIHSILDVIRGIAEQTNLLALNAAIEAARAGEQGRGFAVVADEVRSLANRTQESISEIQSMIEQIKQRSNQAVTAMEQGCSRAVESVDHANSAKAALAEMLLSIEKLNDLNTQVASAAEEQSSVAEEMSRNLTPIVDAANEAADGSEKVIVSSSELKALAEQLTKLVDRFVV</sequence>
<feature type="domain" description="Methyl-accepting transducer" evidence="9">
    <location>
        <begin position="422"/>
        <end position="658"/>
    </location>
</feature>
<evidence type="ECO:0000256" key="4">
    <source>
        <dbReference type="ARBA" id="ARBA00023136"/>
    </source>
</evidence>
<dbReference type="GO" id="GO:0006935">
    <property type="term" value="P:chemotaxis"/>
    <property type="evidence" value="ECO:0007669"/>
    <property type="project" value="InterPro"/>
</dbReference>
<comment type="subcellular location">
    <subcellularLocation>
        <location evidence="1">Membrane</location>
        <topology evidence="1">Multi-pass membrane protein</topology>
    </subcellularLocation>
</comment>
<accession>A0A2V1GQ35</accession>
<dbReference type="SUPFAM" id="SSF103190">
    <property type="entry name" value="Sensory domain-like"/>
    <property type="match status" value="1"/>
</dbReference>
<dbReference type="InterPro" id="IPR004090">
    <property type="entry name" value="Chemotax_Me-accpt_rcpt"/>
</dbReference>
<dbReference type="PANTHER" id="PTHR32089">
    <property type="entry name" value="METHYL-ACCEPTING CHEMOTAXIS PROTEIN MCPB"/>
    <property type="match status" value="1"/>
</dbReference>
<dbReference type="Pfam" id="PF00672">
    <property type="entry name" value="HAMP"/>
    <property type="match status" value="1"/>
</dbReference>
<dbReference type="FunFam" id="1.10.287.950:FF:000001">
    <property type="entry name" value="Methyl-accepting chemotaxis sensory transducer"/>
    <property type="match status" value="1"/>
</dbReference>
<dbReference type="EMBL" id="QDDL01000010">
    <property type="protein sequence ID" value="PVZ65466.1"/>
    <property type="molecule type" value="Genomic_DNA"/>
</dbReference>
<organism evidence="11 12">
    <name type="scientific">Pelagibaculum spongiae</name>
    <dbReference type="NCBI Taxonomy" id="2080658"/>
    <lineage>
        <taxon>Bacteria</taxon>
        <taxon>Pseudomonadati</taxon>
        <taxon>Pseudomonadota</taxon>
        <taxon>Gammaproteobacteria</taxon>
        <taxon>Oceanospirillales</taxon>
        <taxon>Pelagibaculum</taxon>
    </lineage>
</organism>
<reference evidence="11 12" key="1">
    <citation type="submission" date="2018-04" db="EMBL/GenBank/DDBJ databases">
        <title>Thalassorhabdus spongiae gen. nov., sp. nov., isolated from a marine sponge in South-West Iceland.</title>
        <authorList>
            <person name="Knobloch S."/>
            <person name="Daussin A."/>
            <person name="Johannsson R."/>
            <person name="Marteinsson V.T."/>
        </authorList>
    </citation>
    <scope>NUCLEOTIDE SEQUENCE [LARGE SCALE GENOMIC DNA]</scope>
    <source>
        <strain evidence="11 12">Hp12</strain>
    </source>
</reference>
<dbReference type="CDD" id="cd11386">
    <property type="entry name" value="MCP_signal"/>
    <property type="match status" value="1"/>
</dbReference>
<keyword evidence="12" id="KW-1185">Reference proteome</keyword>
<keyword evidence="4 8" id="KW-0472">Membrane</keyword>
<keyword evidence="2 8" id="KW-0812">Transmembrane</keyword>
<dbReference type="RefSeq" id="WP_116688602.1">
    <property type="nucleotide sequence ID" value="NZ_CAWNYD010000010.1"/>
</dbReference>
<dbReference type="PANTHER" id="PTHR32089:SF119">
    <property type="entry name" value="METHYL-ACCEPTING CHEMOTAXIS PROTEIN CTPL"/>
    <property type="match status" value="1"/>
</dbReference>
<dbReference type="AlphaFoldDB" id="A0A2V1GQ35"/>
<evidence type="ECO:0000313" key="12">
    <source>
        <dbReference type="Proteomes" id="UP000244906"/>
    </source>
</evidence>
<dbReference type="SUPFAM" id="SSF58104">
    <property type="entry name" value="Methyl-accepting chemotaxis protein (MCP) signaling domain"/>
    <property type="match status" value="1"/>
</dbReference>
<dbReference type="InterPro" id="IPR003660">
    <property type="entry name" value="HAMP_dom"/>
</dbReference>
<dbReference type="PROSITE" id="PS50885">
    <property type="entry name" value="HAMP"/>
    <property type="match status" value="1"/>
</dbReference>
<dbReference type="InterPro" id="IPR029151">
    <property type="entry name" value="Sensor-like_sf"/>
</dbReference>
<feature type="domain" description="HAMP" evidence="10">
    <location>
        <begin position="365"/>
        <end position="417"/>
    </location>
</feature>
<keyword evidence="5 7" id="KW-0807">Transducer</keyword>
<proteinExistence type="inferred from homology"/>
<gene>
    <name evidence="11" type="ORF">DC094_18475</name>
</gene>